<dbReference type="AlphaFoldDB" id="A0A4Z2J338"/>
<sequence>MAGAFWNRLLIAPGPKLSAVDANQNRLKKEKREEECPISPSSSIVCLRNTETAVHDTRTADATFSPVADSFRLDVFIRITWIHITTNVLFLLIDRIRIA</sequence>
<gene>
    <name evidence="1" type="ORF">EYF80_005420</name>
</gene>
<evidence type="ECO:0000313" key="1">
    <source>
        <dbReference type="EMBL" id="TNN84427.1"/>
    </source>
</evidence>
<dbReference type="Proteomes" id="UP000314294">
    <property type="component" value="Unassembled WGS sequence"/>
</dbReference>
<proteinExistence type="predicted"/>
<name>A0A4Z2J338_9TELE</name>
<comment type="caution">
    <text evidence="1">The sequence shown here is derived from an EMBL/GenBank/DDBJ whole genome shotgun (WGS) entry which is preliminary data.</text>
</comment>
<keyword evidence="2" id="KW-1185">Reference proteome</keyword>
<reference evidence="1 2" key="1">
    <citation type="submission" date="2019-03" db="EMBL/GenBank/DDBJ databases">
        <title>First draft genome of Liparis tanakae, snailfish: a comprehensive survey of snailfish specific genes.</title>
        <authorList>
            <person name="Kim W."/>
            <person name="Song I."/>
            <person name="Jeong J.-H."/>
            <person name="Kim D."/>
            <person name="Kim S."/>
            <person name="Ryu S."/>
            <person name="Song J.Y."/>
            <person name="Lee S.K."/>
        </authorList>
    </citation>
    <scope>NUCLEOTIDE SEQUENCE [LARGE SCALE GENOMIC DNA]</scope>
    <source>
        <tissue evidence="1">Muscle</tissue>
    </source>
</reference>
<organism evidence="1 2">
    <name type="scientific">Liparis tanakae</name>
    <name type="common">Tanaka's snailfish</name>
    <dbReference type="NCBI Taxonomy" id="230148"/>
    <lineage>
        <taxon>Eukaryota</taxon>
        <taxon>Metazoa</taxon>
        <taxon>Chordata</taxon>
        <taxon>Craniata</taxon>
        <taxon>Vertebrata</taxon>
        <taxon>Euteleostomi</taxon>
        <taxon>Actinopterygii</taxon>
        <taxon>Neopterygii</taxon>
        <taxon>Teleostei</taxon>
        <taxon>Neoteleostei</taxon>
        <taxon>Acanthomorphata</taxon>
        <taxon>Eupercaria</taxon>
        <taxon>Perciformes</taxon>
        <taxon>Cottioidei</taxon>
        <taxon>Cottales</taxon>
        <taxon>Liparidae</taxon>
        <taxon>Liparis</taxon>
    </lineage>
</organism>
<accession>A0A4Z2J338</accession>
<dbReference type="EMBL" id="SRLO01000027">
    <property type="protein sequence ID" value="TNN84427.1"/>
    <property type="molecule type" value="Genomic_DNA"/>
</dbReference>
<protein>
    <submittedName>
        <fullName evidence="1">Uncharacterized protein</fullName>
    </submittedName>
</protein>
<evidence type="ECO:0000313" key="2">
    <source>
        <dbReference type="Proteomes" id="UP000314294"/>
    </source>
</evidence>